<dbReference type="PROSITE" id="PS51257">
    <property type="entry name" value="PROKAR_LIPOPROTEIN"/>
    <property type="match status" value="1"/>
</dbReference>
<organism evidence="1">
    <name type="scientific">hydrothermal vent metagenome</name>
    <dbReference type="NCBI Taxonomy" id="652676"/>
    <lineage>
        <taxon>unclassified sequences</taxon>
        <taxon>metagenomes</taxon>
        <taxon>ecological metagenomes</taxon>
    </lineage>
</organism>
<name>A0A3B0YA33_9ZZZZ</name>
<reference evidence="1" key="1">
    <citation type="submission" date="2018-06" db="EMBL/GenBank/DDBJ databases">
        <authorList>
            <person name="Zhirakovskaya E."/>
        </authorList>
    </citation>
    <scope>NUCLEOTIDE SEQUENCE</scope>
</reference>
<evidence type="ECO:0008006" key="2">
    <source>
        <dbReference type="Google" id="ProtNLM"/>
    </source>
</evidence>
<gene>
    <name evidence="1" type="ORF">MNBD_GAMMA09-125</name>
</gene>
<proteinExistence type="predicted"/>
<evidence type="ECO:0000313" key="1">
    <source>
        <dbReference type="EMBL" id="VAW71049.1"/>
    </source>
</evidence>
<sequence length="80" mass="9165">MRGMQRLFIILMLLGTLIACSGTAKGPISKREYKVQVGGWQDMDEYNQKRDKAIENKDRSEDDIIDCNVVDCPEMIRDTP</sequence>
<dbReference type="EMBL" id="UOFI01000214">
    <property type="protein sequence ID" value="VAW71049.1"/>
    <property type="molecule type" value="Genomic_DNA"/>
</dbReference>
<accession>A0A3B0YA33</accession>
<protein>
    <recommendedName>
        <fullName evidence="2">Lipoprotein</fullName>
    </recommendedName>
</protein>
<dbReference type="AlphaFoldDB" id="A0A3B0YA33"/>